<comment type="caution">
    <text evidence="2">The sequence shown here is derived from an EMBL/GenBank/DDBJ whole genome shotgun (WGS) entry which is preliminary data.</text>
</comment>
<dbReference type="SUPFAM" id="SSF46894">
    <property type="entry name" value="C-terminal effector domain of the bipartite response regulators"/>
    <property type="match status" value="1"/>
</dbReference>
<dbReference type="InterPro" id="IPR016032">
    <property type="entry name" value="Sig_transdc_resp-reg_C-effctor"/>
</dbReference>
<keyword evidence="2" id="KW-0396">Initiation factor</keyword>
<reference evidence="2 3" key="1">
    <citation type="submission" date="2022-01" db="EMBL/GenBank/DDBJ databases">
        <title>Collection of gut derived symbiotic bacterial strains cultured from healthy donors.</title>
        <authorList>
            <person name="Lin H."/>
            <person name="Kohout C."/>
            <person name="Waligurski E."/>
            <person name="Pamer E.G."/>
        </authorList>
    </citation>
    <scope>NUCLEOTIDE SEQUENCE [LARGE SCALE GENOMIC DNA]</scope>
    <source>
        <strain evidence="2 3">DFI.3.7</strain>
    </source>
</reference>
<protein>
    <submittedName>
        <fullName evidence="2">Sporulation initiation factor Spo0A C-terminal domain-containing protein</fullName>
    </submittedName>
</protein>
<keyword evidence="3" id="KW-1185">Reference proteome</keyword>
<dbReference type="Gene3D" id="1.10.10.10">
    <property type="entry name" value="Winged helix-like DNA-binding domain superfamily/Winged helix DNA-binding domain"/>
    <property type="match status" value="1"/>
</dbReference>
<dbReference type="Pfam" id="PF08769">
    <property type="entry name" value="Spo0A_C"/>
    <property type="match status" value="1"/>
</dbReference>
<dbReference type="InterPro" id="IPR036388">
    <property type="entry name" value="WH-like_DNA-bd_sf"/>
</dbReference>
<evidence type="ECO:0000259" key="1">
    <source>
        <dbReference type="Pfam" id="PF08769"/>
    </source>
</evidence>
<dbReference type="EMBL" id="JAKNJB010000032">
    <property type="protein sequence ID" value="MCG4528361.1"/>
    <property type="molecule type" value="Genomic_DNA"/>
</dbReference>
<sequence length="123" mass="14210">MPLVYYVPEYERDASQTPLDAERLLRLLGVSGKLTGFRYAVYMVEQVRDQPENMILITKRLYAQTAAHFQTTPSCVERNLRTLIQSCWNYPDHSFLNLIAGAELRQPPTNSQFIDILAAYLRN</sequence>
<name>A0ABS9MC30_9FIRM</name>
<dbReference type="GO" id="GO:0003743">
    <property type="term" value="F:translation initiation factor activity"/>
    <property type="evidence" value="ECO:0007669"/>
    <property type="project" value="UniProtKB-KW"/>
</dbReference>
<organism evidence="2 3">
    <name type="scientific">Intestinimonas massiliensis</name>
    <name type="common">ex Afouda et al. 2020</name>
    <dbReference type="NCBI Taxonomy" id="1673721"/>
    <lineage>
        <taxon>Bacteria</taxon>
        <taxon>Bacillati</taxon>
        <taxon>Bacillota</taxon>
        <taxon>Clostridia</taxon>
        <taxon>Eubacteriales</taxon>
        <taxon>Intestinimonas</taxon>
    </lineage>
</organism>
<accession>A0ABS9MC30</accession>
<dbReference type="RefSeq" id="WP_238074780.1">
    <property type="nucleotide sequence ID" value="NZ_JAKNJB010000032.1"/>
</dbReference>
<gene>
    <name evidence="2" type="ORF">L0P79_14990</name>
</gene>
<dbReference type="InterPro" id="IPR014879">
    <property type="entry name" value="Spo0A_C"/>
</dbReference>
<dbReference type="Proteomes" id="UP001200313">
    <property type="component" value="Unassembled WGS sequence"/>
</dbReference>
<feature type="domain" description="Sporulation initiation factor Spo0A C-terminal" evidence="1">
    <location>
        <begin position="23"/>
        <end position="120"/>
    </location>
</feature>
<evidence type="ECO:0000313" key="2">
    <source>
        <dbReference type="EMBL" id="MCG4528361.1"/>
    </source>
</evidence>
<evidence type="ECO:0000313" key="3">
    <source>
        <dbReference type="Proteomes" id="UP001200313"/>
    </source>
</evidence>
<proteinExistence type="predicted"/>
<keyword evidence="2" id="KW-0648">Protein biosynthesis</keyword>